<accession>A0ABW2ZFW2</accession>
<evidence type="ECO:0000256" key="2">
    <source>
        <dbReference type="SAM" id="MobiDB-lite"/>
    </source>
</evidence>
<gene>
    <name evidence="5" type="ORF">ACFQZI_09535</name>
</gene>
<name>A0ABW2ZFW2_9SPHI</name>
<sequence length="204" mass="21739">MKKLLFILFVLFAVKSGFAQTAALPASEIVLKEAYAKAAKENKKVMLIFHASWCGWCKKMEASLADAAIKPLIDKNYVIATLDVMEQPAKKNLENPGALEVMTRLKGEKSGLPFWVIMDAKGKVLGDSQVRPAGASLDTYGDNVGCPASAEEVAYFTKLLKATSKLNDEQLAVIAKRFAQNAPAPAAQPATPAAPSSPASVGSK</sequence>
<feature type="chain" id="PRO_5047422565" evidence="3">
    <location>
        <begin position="20"/>
        <end position="204"/>
    </location>
</feature>
<comment type="caution">
    <text evidence="5">The sequence shown here is derived from an EMBL/GenBank/DDBJ whole genome shotgun (WGS) entry which is preliminary data.</text>
</comment>
<evidence type="ECO:0000313" key="5">
    <source>
        <dbReference type="EMBL" id="MFD0765098.1"/>
    </source>
</evidence>
<dbReference type="Proteomes" id="UP001597073">
    <property type="component" value="Unassembled WGS sequence"/>
</dbReference>
<keyword evidence="3" id="KW-0732">Signal</keyword>
<dbReference type="InterPro" id="IPR017937">
    <property type="entry name" value="Thioredoxin_CS"/>
</dbReference>
<dbReference type="EMBL" id="JBHTIA010000003">
    <property type="protein sequence ID" value="MFD0765098.1"/>
    <property type="molecule type" value="Genomic_DNA"/>
</dbReference>
<keyword evidence="1" id="KW-0676">Redox-active center</keyword>
<feature type="region of interest" description="Disordered" evidence="2">
    <location>
        <begin position="182"/>
        <end position="204"/>
    </location>
</feature>
<dbReference type="InterPro" id="IPR036249">
    <property type="entry name" value="Thioredoxin-like_sf"/>
</dbReference>
<evidence type="ECO:0000256" key="3">
    <source>
        <dbReference type="SAM" id="SignalP"/>
    </source>
</evidence>
<evidence type="ECO:0000256" key="1">
    <source>
        <dbReference type="ARBA" id="ARBA00023284"/>
    </source>
</evidence>
<feature type="domain" description="Thioredoxin" evidence="4">
    <location>
        <begin position="20"/>
        <end position="165"/>
    </location>
</feature>
<evidence type="ECO:0000259" key="4">
    <source>
        <dbReference type="PROSITE" id="PS51352"/>
    </source>
</evidence>
<dbReference type="Gene3D" id="3.40.30.10">
    <property type="entry name" value="Glutaredoxin"/>
    <property type="match status" value="1"/>
</dbReference>
<dbReference type="Pfam" id="PF13899">
    <property type="entry name" value="Thioredoxin_7"/>
    <property type="match status" value="1"/>
</dbReference>
<evidence type="ECO:0000313" key="6">
    <source>
        <dbReference type="Proteomes" id="UP001597073"/>
    </source>
</evidence>
<feature type="signal peptide" evidence="3">
    <location>
        <begin position="1"/>
        <end position="19"/>
    </location>
</feature>
<dbReference type="PROSITE" id="PS00194">
    <property type="entry name" value="THIOREDOXIN_1"/>
    <property type="match status" value="1"/>
</dbReference>
<keyword evidence="6" id="KW-1185">Reference proteome</keyword>
<proteinExistence type="predicted"/>
<organism evidence="5 6">
    <name type="scientific">Mucilaginibacter lutimaris</name>
    <dbReference type="NCBI Taxonomy" id="931629"/>
    <lineage>
        <taxon>Bacteria</taxon>
        <taxon>Pseudomonadati</taxon>
        <taxon>Bacteroidota</taxon>
        <taxon>Sphingobacteriia</taxon>
        <taxon>Sphingobacteriales</taxon>
        <taxon>Sphingobacteriaceae</taxon>
        <taxon>Mucilaginibacter</taxon>
    </lineage>
</organism>
<dbReference type="InterPro" id="IPR013766">
    <property type="entry name" value="Thioredoxin_domain"/>
</dbReference>
<dbReference type="RefSeq" id="WP_377141663.1">
    <property type="nucleotide sequence ID" value="NZ_JBHTIA010000003.1"/>
</dbReference>
<protein>
    <submittedName>
        <fullName evidence="5">Thioredoxin family protein</fullName>
    </submittedName>
</protein>
<dbReference type="SUPFAM" id="SSF52833">
    <property type="entry name" value="Thioredoxin-like"/>
    <property type="match status" value="1"/>
</dbReference>
<dbReference type="PROSITE" id="PS51352">
    <property type="entry name" value="THIOREDOXIN_2"/>
    <property type="match status" value="1"/>
</dbReference>
<reference evidence="6" key="1">
    <citation type="journal article" date="2019" name="Int. J. Syst. Evol. Microbiol.">
        <title>The Global Catalogue of Microorganisms (GCM) 10K type strain sequencing project: providing services to taxonomists for standard genome sequencing and annotation.</title>
        <authorList>
            <consortium name="The Broad Institute Genomics Platform"/>
            <consortium name="The Broad Institute Genome Sequencing Center for Infectious Disease"/>
            <person name="Wu L."/>
            <person name="Ma J."/>
        </authorList>
    </citation>
    <scope>NUCLEOTIDE SEQUENCE [LARGE SCALE GENOMIC DNA]</scope>
    <source>
        <strain evidence="6">CCUG 60742</strain>
    </source>
</reference>